<dbReference type="SMART" id="SM00903">
    <property type="entry name" value="Flavin_Reduct"/>
    <property type="match status" value="1"/>
</dbReference>
<dbReference type="Gene3D" id="2.30.110.10">
    <property type="entry name" value="Electron Transport, Fmn-binding Protein, Chain A"/>
    <property type="match status" value="1"/>
</dbReference>
<evidence type="ECO:0000313" key="4">
    <source>
        <dbReference type="EMBL" id="NMO01705.1"/>
    </source>
</evidence>
<keyword evidence="2" id="KW-0560">Oxidoreductase</keyword>
<dbReference type="EMBL" id="JABBNB010000009">
    <property type="protein sequence ID" value="NMO01705.1"/>
    <property type="molecule type" value="Genomic_DNA"/>
</dbReference>
<dbReference type="AlphaFoldDB" id="A0A848KXX8"/>
<keyword evidence="5" id="KW-1185">Reference proteome</keyword>
<name>A0A848KXX8_9ACTN</name>
<protein>
    <submittedName>
        <fullName evidence="4">Flavin reductase family protein</fullName>
    </submittedName>
</protein>
<comment type="caution">
    <text evidence="4">The sequence shown here is derived from an EMBL/GenBank/DDBJ whole genome shotgun (WGS) entry which is preliminary data.</text>
</comment>
<proteinExistence type="inferred from homology"/>
<dbReference type="GO" id="GO:0006208">
    <property type="term" value="P:pyrimidine nucleobase catabolic process"/>
    <property type="evidence" value="ECO:0007669"/>
    <property type="project" value="TreeGrafter"/>
</dbReference>
<comment type="similarity">
    <text evidence="1">Belongs to the non-flavoprotein flavin reductase family.</text>
</comment>
<dbReference type="RefSeq" id="WP_170194210.1">
    <property type="nucleotide sequence ID" value="NZ_JABBNB010000009.1"/>
</dbReference>
<dbReference type="Proteomes" id="UP000550729">
    <property type="component" value="Unassembled WGS sequence"/>
</dbReference>
<dbReference type="SUPFAM" id="SSF50475">
    <property type="entry name" value="FMN-binding split barrel"/>
    <property type="match status" value="1"/>
</dbReference>
<evidence type="ECO:0000313" key="5">
    <source>
        <dbReference type="Proteomes" id="UP000550729"/>
    </source>
</evidence>
<evidence type="ECO:0000256" key="1">
    <source>
        <dbReference type="ARBA" id="ARBA00008898"/>
    </source>
</evidence>
<dbReference type="PANTHER" id="PTHR30466:SF1">
    <property type="entry name" value="FMN REDUCTASE (NADH) RUTF"/>
    <property type="match status" value="1"/>
</dbReference>
<dbReference type="InterPro" id="IPR050268">
    <property type="entry name" value="NADH-dep_flavin_reductase"/>
</dbReference>
<dbReference type="InterPro" id="IPR002563">
    <property type="entry name" value="Flavin_Rdtase-like_dom"/>
</dbReference>
<dbReference type="PANTHER" id="PTHR30466">
    <property type="entry name" value="FLAVIN REDUCTASE"/>
    <property type="match status" value="1"/>
</dbReference>
<accession>A0A848KXX8</accession>
<dbReference type="InterPro" id="IPR012349">
    <property type="entry name" value="Split_barrel_FMN-bd"/>
</dbReference>
<evidence type="ECO:0000256" key="2">
    <source>
        <dbReference type="ARBA" id="ARBA00023002"/>
    </source>
</evidence>
<feature type="domain" description="Flavin reductase like" evidence="3">
    <location>
        <begin position="23"/>
        <end position="165"/>
    </location>
</feature>
<dbReference type="Pfam" id="PF01613">
    <property type="entry name" value="Flavin_Reduct"/>
    <property type="match status" value="1"/>
</dbReference>
<reference evidence="4 5" key="1">
    <citation type="submission" date="2020-04" db="EMBL/GenBank/DDBJ databases">
        <title>Gordonia sp. nov. TBRC 11910.</title>
        <authorList>
            <person name="Suriyachadkun C."/>
        </authorList>
    </citation>
    <scope>NUCLEOTIDE SEQUENCE [LARGE SCALE GENOMIC DNA]</scope>
    <source>
        <strain evidence="4 5">TBRC 11910</strain>
    </source>
</reference>
<sequence>MVTSASSDSPAEVLDRKTVWDSFACWATGVCVVTARARDGRPIGVTATSFCPVSVTPPIVAWSLDNRSGSLAVFGETSEFAVHVLGEHQDETSACFSTPGSDKFAFRPLESPDGLPLLRNYLARFVCDRDQQITAGDHTLFLGRVRSLDRTDGTPLLYFTQRYGRYALHPRHDRSRPTDWL</sequence>
<gene>
    <name evidence="4" type="ORF">HH308_10815</name>
</gene>
<dbReference type="GO" id="GO:0042602">
    <property type="term" value="F:riboflavin reductase (NADPH) activity"/>
    <property type="evidence" value="ECO:0007669"/>
    <property type="project" value="TreeGrafter"/>
</dbReference>
<dbReference type="GO" id="GO:0010181">
    <property type="term" value="F:FMN binding"/>
    <property type="evidence" value="ECO:0007669"/>
    <property type="project" value="InterPro"/>
</dbReference>
<evidence type="ECO:0000259" key="3">
    <source>
        <dbReference type="SMART" id="SM00903"/>
    </source>
</evidence>
<organism evidence="4 5">
    <name type="scientific">Gordonia asplenii</name>
    <dbReference type="NCBI Taxonomy" id="2725283"/>
    <lineage>
        <taxon>Bacteria</taxon>
        <taxon>Bacillati</taxon>
        <taxon>Actinomycetota</taxon>
        <taxon>Actinomycetes</taxon>
        <taxon>Mycobacteriales</taxon>
        <taxon>Gordoniaceae</taxon>
        <taxon>Gordonia</taxon>
    </lineage>
</organism>